<name>A0AAD9Q6I5_ACRCE</name>
<comment type="caution">
    <text evidence="2">The sequence shown here is derived from an EMBL/GenBank/DDBJ whole genome shotgun (WGS) entry which is preliminary data.</text>
</comment>
<gene>
    <name evidence="2" type="ORF">P5673_022632</name>
</gene>
<reference evidence="2" key="1">
    <citation type="journal article" date="2023" name="G3 (Bethesda)">
        <title>Whole genome assembly and annotation of the endangered Caribbean coral Acropora cervicornis.</title>
        <authorList>
            <person name="Selwyn J.D."/>
            <person name="Vollmer S.V."/>
        </authorList>
    </citation>
    <scope>NUCLEOTIDE SEQUENCE</scope>
    <source>
        <strain evidence="2">K2</strain>
    </source>
</reference>
<dbReference type="Proteomes" id="UP001249851">
    <property type="component" value="Unassembled WGS sequence"/>
</dbReference>
<evidence type="ECO:0000313" key="2">
    <source>
        <dbReference type="EMBL" id="KAK2555611.1"/>
    </source>
</evidence>
<feature type="compositionally biased region" description="Acidic residues" evidence="1">
    <location>
        <begin position="93"/>
        <end position="119"/>
    </location>
</feature>
<evidence type="ECO:0000313" key="3">
    <source>
        <dbReference type="Proteomes" id="UP001249851"/>
    </source>
</evidence>
<proteinExistence type="predicted"/>
<dbReference type="AlphaFoldDB" id="A0AAD9Q6I5"/>
<reference evidence="2" key="2">
    <citation type="journal article" date="2023" name="Science">
        <title>Genomic signatures of disease resistance in endangered staghorn corals.</title>
        <authorList>
            <person name="Vollmer S.V."/>
            <person name="Selwyn J.D."/>
            <person name="Despard B.A."/>
            <person name="Roesel C.L."/>
        </authorList>
    </citation>
    <scope>NUCLEOTIDE SEQUENCE</scope>
    <source>
        <strain evidence="2">K2</strain>
    </source>
</reference>
<protein>
    <submittedName>
        <fullName evidence="2">Uncharacterized protein</fullName>
    </submittedName>
</protein>
<feature type="region of interest" description="Disordered" evidence="1">
    <location>
        <begin position="91"/>
        <end position="119"/>
    </location>
</feature>
<dbReference type="EMBL" id="JARQWQ010000061">
    <property type="protein sequence ID" value="KAK2555611.1"/>
    <property type="molecule type" value="Genomic_DNA"/>
</dbReference>
<sequence length="205" mass="23616">MAPGSMVFFQAIQCNSLPQFMFKQTPLAAFDETFADKRGPLLKLMEYCINELKTVATKDKKLGEFIALLETQKWPSKETSPQQIAKRIRLEEDAVSDEDDTTDSEEVDTTDSEDSENDEVMDDITERELFLYKMEFRSFIHKVWLRRIGLSREKGDTSYDSSLRDLELSTVFTTPKKISRDANLLSKKFTTKTNCRKGSVKIQIL</sequence>
<evidence type="ECO:0000256" key="1">
    <source>
        <dbReference type="SAM" id="MobiDB-lite"/>
    </source>
</evidence>
<accession>A0AAD9Q6I5</accession>
<organism evidence="2 3">
    <name type="scientific">Acropora cervicornis</name>
    <name type="common">Staghorn coral</name>
    <dbReference type="NCBI Taxonomy" id="6130"/>
    <lineage>
        <taxon>Eukaryota</taxon>
        <taxon>Metazoa</taxon>
        <taxon>Cnidaria</taxon>
        <taxon>Anthozoa</taxon>
        <taxon>Hexacorallia</taxon>
        <taxon>Scleractinia</taxon>
        <taxon>Astrocoeniina</taxon>
        <taxon>Acroporidae</taxon>
        <taxon>Acropora</taxon>
    </lineage>
</organism>
<keyword evidence="3" id="KW-1185">Reference proteome</keyword>